<organism evidence="3 4">
    <name type="scientific">Porites evermanni</name>
    <dbReference type="NCBI Taxonomy" id="104178"/>
    <lineage>
        <taxon>Eukaryota</taxon>
        <taxon>Metazoa</taxon>
        <taxon>Cnidaria</taxon>
        <taxon>Anthozoa</taxon>
        <taxon>Hexacorallia</taxon>
        <taxon>Scleractinia</taxon>
        <taxon>Fungiina</taxon>
        <taxon>Poritidae</taxon>
        <taxon>Porites</taxon>
    </lineage>
</organism>
<proteinExistence type="inferred from homology"/>
<dbReference type="CDD" id="cd07381">
    <property type="entry name" value="MPP_CapA"/>
    <property type="match status" value="1"/>
</dbReference>
<dbReference type="InterPro" id="IPR019079">
    <property type="entry name" value="Capsule_synth_CapA"/>
</dbReference>
<keyword evidence="4" id="KW-1185">Reference proteome</keyword>
<evidence type="ECO:0000313" key="4">
    <source>
        <dbReference type="Proteomes" id="UP001159427"/>
    </source>
</evidence>
<dbReference type="Proteomes" id="UP001159427">
    <property type="component" value="Unassembled WGS sequence"/>
</dbReference>
<name>A0ABN8LP26_9CNID</name>
<accession>A0ABN8LP26</accession>
<dbReference type="PANTHER" id="PTHR33393">
    <property type="entry name" value="POLYGLUTAMINE SYNTHESIS ACCESSORY PROTEIN RV0574C-RELATED"/>
    <property type="match status" value="1"/>
</dbReference>
<dbReference type="InterPro" id="IPR029052">
    <property type="entry name" value="Metallo-depent_PP-like"/>
</dbReference>
<sequence>MYRYKFKGEKVVVLDASPDAAAALSTIDVSRIDIDIKRRRTVGPLSQHLHLSVLGDVNVPLFEKSRGRKPRFCGQPSHVIQIMSWVGAVSSQKMERYRLSVAPLYAEVRAYCYYVNMYIVKRARLLSSHLSSIVIDFLINHCFENFFRSGVVVIIQFLLMQEPLILEAKGIKIGFLGYCDSPSYKQNCTEIRKLYNAGPAIYSDVIAARDVNNLRKAKVDIIVVLIHFGHEHYRRTLPYQFRTTKHLMSLGVQVIIGAHPHVIQQHCLHEKKLVAYSLGNFLFHPTRPISVSRPAVYGRLGKKPNKDLIDSFEHFVLGSSENLKKTQMLKVTLSRPHLGLFKLFFLHIYMYVIGEEASLLFVGDVSFSTPVKYYVEHGYHTYNDSFNEVAPYIRNADISVANLESPFVSKDKYRFKLKEKFVVLDASSDAAAALRFAGFDAVTLANNHFNDFGANGAKFTIEVLRKTGIKYFGVSYGEYNTSQVLPLLFDILYQTMNYSLLKFLDVNRVNGFTIYLFEPLIVEAKGIKIGFLGYCDSPSSSDKNCSEIRKMFSAGPAVYSEVIAIRDVNNLRKAKVDVIIAFIHFGVELHRRALPYQIQITEHLMSLGVQVIIGAHPHVLQQHCLHDNKLVAYSLGNFLFHPRRPMSAADPCVLENFCENLCLRNGVLTLQKVANSVAETKIFTKIVQTLLANMQLPTLLDVTCCVCLYTLLHVFACCYVLLRGVVAQSLKPVKLLATCKRTQQLPTLLGQQCWDDDRIAFRSSLFLQRKPIKAKKFAVYGGLGKKPNKNLIDSYEHFALGNSENLKMTQMLKVTLSRNGVLRASYLPVKIIFDFKTKRIHPQPIKNAKWIRVCGKKDTQCEKSCKNARRRETKKGNKTNLSLT</sequence>
<evidence type="ECO:0000256" key="1">
    <source>
        <dbReference type="ARBA" id="ARBA00005662"/>
    </source>
</evidence>
<dbReference type="SMART" id="SM00854">
    <property type="entry name" value="PGA_cap"/>
    <property type="match status" value="2"/>
</dbReference>
<feature type="domain" description="Capsule synthesis protein CapA" evidence="2">
    <location>
        <begin position="82"/>
        <end position="285"/>
    </location>
</feature>
<dbReference type="Pfam" id="PF09587">
    <property type="entry name" value="PGA_cap"/>
    <property type="match status" value="3"/>
</dbReference>
<gene>
    <name evidence="3" type="ORF">PEVE_00037592</name>
</gene>
<evidence type="ECO:0000259" key="2">
    <source>
        <dbReference type="SMART" id="SM00854"/>
    </source>
</evidence>
<dbReference type="SUPFAM" id="SSF56300">
    <property type="entry name" value="Metallo-dependent phosphatases"/>
    <property type="match status" value="2"/>
</dbReference>
<comment type="similarity">
    <text evidence="1">Belongs to the CapA family.</text>
</comment>
<dbReference type="InterPro" id="IPR052169">
    <property type="entry name" value="CW_Biosynth-Accessory"/>
</dbReference>
<dbReference type="PANTHER" id="PTHR33393:SF11">
    <property type="entry name" value="POLYGLUTAMINE SYNTHESIS ACCESSORY PROTEIN RV0574C-RELATED"/>
    <property type="match status" value="1"/>
</dbReference>
<feature type="domain" description="Capsule synthesis protein CapA" evidence="2">
    <location>
        <begin position="358"/>
        <end position="642"/>
    </location>
</feature>
<evidence type="ECO:0000313" key="3">
    <source>
        <dbReference type="EMBL" id="CAH3017437.1"/>
    </source>
</evidence>
<comment type="caution">
    <text evidence="3">The sequence shown here is derived from an EMBL/GenBank/DDBJ whole genome shotgun (WGS) entry which is preliminary data.</text>
</comment>
<dbReference type="Gene3D" id="3.60.21.10">
    <property type="match status" value="2"/>
</dbReference>
<protein>
    <recommendedName>
        <fullName evidence="2">Capsule synthesis protein CapA domain-containing protein</fullName>
    </recommendedName>
</protein>
<dbReference type="EMBL" id="CALNXI010000062">
    <property type="protein sequence ID" value="CAH3017437.1"/>
    <property type="molecule type" value="Genomic_DNA"/>
</dbReference>
<reference evidence="3 4" key="1">
    <citation type="submission" date="2022-05" db="EMBL/GenBank/DDBJ databases">
        <authorList>
            <consortium name="Genoscope - CEA"/>
            <person name="William W."/>
        </authorList>
    </citation>
    <scope>NUCLEOTIDE SEQUENCE [LARGE SCALE GENOMIC DNA]</scope>
</reference>